<gene>
    <name evidence="3" type="ORF">CSX00_06405</name>
</gene>
<organism evidence="3 4">
    <name type="scientific">Pseudobutyrivibrio ruminis</name>
    <dbReference type="NCBI Taxonomy" id="46206"/>
    <lineage>
        <taxon>Bacteria</taxon>
        <taxon>Bacillati</taxon>
        <taxon>Bacillota</taxon>
        <taxon>Clostridia</taxon>
        <taxon>Lachnospirales</taxon>
        <taxon>Lachnospiraceae</taxon>
        <taxon>Pseudobutyrivibrio</taxon>
    </lineage>
</organism>
<dbReference type="AlphaFoldDB" id="A0A2G3EAS3"/>
<sequence length="345" mass="39477">MADRTIKLLDCTLRDGGFALEDADKNNIIHLEFSEQERKVIVSDLKDADVDIIEVGSIEASAKDKSGFAIYPDVEKVSKELIDGDGFDNYAVMYRGPDIPIEEIPPYRKGLAQIARLIVRYSELEKSIEYCKGLAEKGYRVCIQPMVTERYSDEELEYILQSANKMKAEAVYVVDSYGDLTPKDVTRLYDIYNNELDEEIKIGFHAHNNIEMALMNVYKFIEISEGRNIIIDSCCTGMGQGTGNLQTEVIANCLNKEFGKDYQMESIIGVCSIVDKYNKNRLWGYSTLRFIPAMNNTAYKYAIALEKKYDYGLEEIYTILSGIPDELRYRFCDENLQKLLENRKK</sequence>
<dbReference type="PANTHER" id="PTHR10277:SF9">
    <property type="entry name" value="2-ISOPROPYLMALATE SYNTHASE 1, CHLOROPLASTIC-RELATED"/>
    <property type="match status" value="1"/>
</dbReference>
<keyword evidence="4" id="KW-1185">Reference proteome</keyword>
<dbReference type="GO" id="GO:0003852">
    <property type="term" value="F:2-isopropylmalate synthase activity"/>
    <property type="evidence" value="ECO:0007669"/>
    <property type="project" value="TreeGrafter"/>
</dbReference>
<dbReference type="PANTHER" id="PTHR10277">
    <property type="entry name" value="HOMOCITRATE SYNTHASE-RELATED"/>
    <property type="match status" value="1"/>
</dbReference>
<comment type="caution">
    <text evidence="3">The sequence shown here is derived from an EMBL/GenBank/DDBJ whole genome shotgun (WGS) entry which is preliminary data.</text>
</comment>
<feature type="domain" description="Pyruvate carboxyltransferase" evidence="2">
    <location>
        <begin position="125"/>
        <end position="256"/>
    </location>
</feature>
<dbReference type="InterPro" id="IPR000891">
    <property type="entry name" value="PYR_CT"/>
</dbReference>
<dbReference type="InterPro" id="IPR050073">
    <property type="entry name" value="2-IPM_HCS-like"/>
</dbReference>
<protein>
    <recommendedName>
        <fullName evidence="2">Pyruvate carboxyltransferase domain-containing protein</fullName>
    </recommendedName>
</protein>
<proteinExistence type="predicted"/>
<evidence type="ECO:0000313" key="3">
    <source>
        <dbReference type="EMBL" id="PHU40396.1"/>
    </source>
</evidence>
<evidence type="ECO:0000259" key="2">
    <source>
        <dbReference type="Pfam" id="PF00682"/>
    </source>
</evidence>
<name>A0A2G3EAS3_9FIRM</name>
<dbReference type="RefSeq" id="WP_099413195.1">
    <property type="nucleotide sequence ID" value="NZ_PDYH01000020.1"/>
</dbReference>
<dbReference type="InterPro" id="IPR013785">
    <property type="entry name" value="Aldolase_TIM"/>
</dbReference>
<dbReference type="EMBL" id="PDYH01000020">
    <property type="protein sequence ID" value="PHU40396.1"/>
    <property type="molecule type" value="Genomic_DNA"/>
</dbReference>
<evidence type="ECO:0000313" key="4">
    <source>
        <dbReference type="Proteomes" id="UP000224317"/>
    </source>
</evidence>
<reference evidence="3" key="1">
    <citation type="submission" date="2017-10" db="EMBL/GenBank/DDBJ databases">
        <title>Resolving the taxonomy of Roseburia spp., Eubacterium rectale and Agathobacter spp. through phylogenomic analysis.</title>
        <authorList>
            <person name="Sheridan P.O."/>
            <person name="Walker A.W."/>
            <person name="Duncan S.H."/>
            <person name="Scott K.P."/>
            <person name="Toole P.W.O."/>
            <person name="Luis P."/>
            <person name="Flint H.J."/>
        </authorList>
    </citation>
    <scope>NUCLEOTIDE SEQUENCE [LARGE SCALE GENOMIC DNA]</scope>
    <source>
        <strain evidence="3">JK10</strain>
    </source>
</reference>
<evidence type="ECO:0000256" key="1">
    <source>
        <dbReference type="ARBA" id="ARBA00023211"/>
    </source>
</evidence>
<dbReference type="Gene3D" id="3.20.20.70">
    <property type="entry name" value="Aldolase class I"/>
    <property type="match status" value="1"/>
</dbReference>
<dbReference type="Proteomes" id="UP000224317">
    <property type="component" value="Unassembled WGS sequence"/>
</dbReference>
<keyword evidence="1" id="KW-0464">Manganese</keyword>
<dbReference type="GO" id="GO:0009098">
    <property type="term" value="P:L-leucine biosynthetic process"/>
    <property type="evidence" value="ECO:0007669"/>
    <property type="project" value="TreeGrafter"/>
</dbReference>
<dbReference type="SUPFAM" id="SSF51569">
    <property type="entry name" value="Aldolase"/>
    <property type="match status" value="1"/>
</dbReference>
<accession>A0A2G3EAS3</accession>
<dbReference type="Pfam" id="PF00682">
    <property type="entry name" value="HMGL-like"/>
    <property type="match status" value="1"/>
</dbReference>